<dbReference type="Proteomes" id="UP000190460">
    <property type="component" value="Unassembled WGS sequence"/>
</dbReference>
<proteinExistence type="predicted"/>
<reference evidence="1 2" key="1">
    <citation type="submission" date="2017-02" db="EMBL/GenBank/DDBJ databases">
        <authorList>
            <person name="Peterson S.W."/>
        </authorList>
    </citation>
    <scope>NUCLEOTIDE SEQUENCE [LARGE SCALE GENOMIC DNA]</scope>
    <source>
        <strain evidence="1 2">ATCC 49788</strain>
    </source>
</reference>
<sequence>MATIDTSSFTDAISKMQETNNAMLQFQEQSVAENRRFSIESTTLEHEASVTERMQGIMQTLARNSSS</sequence>
<accession>A0A1T4WCW8</accession>
<dbReference type="RefSeq" id="WP_078921955.1">
    <property type="nucleotide sequence ID" value="NZ_FUYB01000005.1"/>
</dbReference>
<dbReference type="AlphaFoldDB" id="A0A1T4WCW8"/>
<dbReference type="STRING" id="92487.SAMN02745130_01479"/>
<protein>
    <submittedName>
        <fullName evidence="1">Uncharacterized protein</fullName>
    </submittedName>
</protein>
<keyword evidence="2" id="KW-1185">Reference proteome</keyword>
<name>A0A1T4WCW8_9GAMM</name>
<evidence type="ECO:0000313" key="1">
    <source>
        <dbReference type="EMBL" id="SKA75156.1"/>
    </source>
</evidence>
<organism evidence="1 2">
    <name type="scientific">Thiothrix eikelboomii</name>
    <dbReference type="NCBI Taxonomy" id="92487"/>
    <lineage>
        <taxon>Bacteria</taxon>
        <taxon>Pseudomonadati</taxon>
        <taxon>Pseudomonadota</taxon>
        <taxon>Gammaproteobacteria</taxon>
        <taxon>Thiotrichales</taxon>
        <taxon>Thiotrichaceae</taxon>
        <taxon>Thiothrix</taxon>
    </lineage>
</organism>
<evidence type="ECO:0000313" key="2">
    <source>
        <dbReference type="Proteomes" id="UP000190460"/>
    </source>
</evidence>
<gene>
    <name evidence="1" type="ORF">SAMN02745130_01479</name>
</gene>
<dbReference type="EMBL" id="FUYB01000005">
    <property type="protein sequence ID" value="SKA75156.1"/>
    <property type="molecule type" value="Genomic_DNA"/>
</dbReference>